<keyword evidence="7" id="KW-0472">Membrane</keyword>
<comment type="caution">
    <text evidence="10">The sequence shown here is derived from an EMBL/GenBank/DDBJ whole genome shotgun (WGS) entry which is preliminary data.</text>
</comment>
<evidence type="ECO:0000313" key="11">
    <source>
        <dbReference type="Proteomes" id="UP001489897"/>
    </source>
</evidence>
<comment type="subcellular location">
    <subcellularLocation>
        <location evidence="1">Cell membrane</location>
        <topology evidence="1">Peripheral membrane protein</topology>
        <orientation evidence="1">Cytoplasmic side</orientation>
    </subcellularLocation>
</comment>
<feature type="region of interest" description="Disordered" evidence="8">
    <location>
        <begin position="1"/>
        <end position="28"/>
    </location>
</feature>
<dbReference type="Pfam" id="PF01052">
    <property type="entry name" value="FliMN_C"/>
    <property type="match status" value="1"/>
</dbReference>
<evidence type="ECO:0000256" key="5">
    <source>
        <dbReference type="ARBA" id="ARBA00022500"/>
    </source>
</evidence>
<sequence length="112" mass="11960">MHDSPSATVAHPLKFAETGDAPQAPSESDALVRTLHPLRNVKATLRVCVGGIELSIGELLNARRDDVLTIDRLVDEPVDILLEGSVIARGELVAVDDAYGVRLTEVPVGLKL</sequence>
<evidence type="ECO:0000256" key="8">
    <source>
        <dbReference type="SAM" id="MobiDB-lite"/>
    </source>
</evidence>
<dbReference type="InterPro" id="IPR051469">
    <property type="entry name" value="FliN/MopA/SpaO"/>
</dbReference>
<feature type="domain" description="Flagellar motor switch protein FliN-like C-terminal" evidence="9">
    <location>
        <begin position="38"/>
        <end position="106"/>
    </location>
</feature>
<evidence type="ECO:0000256" key="3">
    <source>
        <dbReference type="ARBA" id="ARBA00021897"/>
    </source>
</evidence>
<dbReference type="Gene3D" id="2.30.330.10">
    <property type="entry name" value="SpoA-like"/>
    <property type="match status" value="1"/>
</dbReference>
<dbReference type="PRINTS" id="PR00956">
    <property type="entry name" value="FLGMOTORFLIN"/>
</dbReference>
<gene>
    <name evidence="10" type="ORF">VSR73_09260</name>
</gene>
<dbReference type="PANTHER" id="PTHR43484:SF1">
    <property type="entry name" value="FLAGELLAR MOTOR SWITCH PROTEIN FLIN"/>
    <property type="match status" value="1"/>
</dbReference>
<dbReference type="EMBL" id="JAYMRV010000002">
    <property type="protein sequence ID" value="MEM5421245.1"/>
    <property type="molecule type" value="Genomic_DNA"/>
</dbReference>
<evidence type="ECO:0000313" key="10">
    <source>
        <dbReference type="EMBL" id="MEM5421245.1"/>
    </source>
</evidence>
<evidence type="ECO:0000256" key="7">
    <source>
        <dbReference type="ARBA" id="ARBA00023136"/>
    </source>
</evidence>
<dbReference type="InterPro" id="IPR001543">
    <property type="entry name" value="FliN-like_C"/>
</dbReference>
<dbReference type="InterPro" id="IPR036429">
    <property type="entry name" value="SpoA-like_sf"/>
</dbReference>
<name>A0ABU9RMK1_9BURK</name>
<dbReference type="Proteomes" id="UP001489897">
    <property type="component" value="Unassembled WGS sequence"/>
</dbReference>
<dbReference type="InterPro" id="IPR001172">
    <property type="entry name" value="FliN_T3SS_HrcQb"/>
</dbReference>
<dbReference type="SUPFAM" id="SSF101801">
    <property type="entry name" value="Surface presentation of antigens (SPOA)"/>
    <property type="match status" value="1"/>
</dbReference>
<protein>
    <recommendedName>
        <fullName evidence="3">Flagellar motor switch protein FliN</fullName>
    </recommendedName>
</protein>
<proteinExistence type="inferred from homology"/>
<keyword evidence="10" id="KW-0969">Cilium</keyword>
<evidence type="ECO:0000256" key="1">
    <source>
        <dbReference type="ARBA" id="ARBA00004413"/>
    </source>
</evidence>
<dbReference type="RefSeq" id="WP_342946565.1">
    <property type="nucleotide sequence ID" value="NZ_JAYMRV010000002.1"/>
</dbReference>
<evidence type="ECO:0000256" key="2">
    <source>
        <dbReference type="ARBA" id="ARBA00009226"/>
    </source>
</evidence>
<reference evidence="10 11" key="1">
    <citation type="submission" date="2024-01" db="EMBL/GenBank/DDBJ databases">
        <title>The diversity of rhizobia nodulating Mimosa spp. in eleven states of Brazil covering several biomes is determined by host plant, location, and edaphic factors.</title>
        <authorList>
            <person name="Rouws L."/>
            <person name="Barauna A."/>
            <person name="Beukes C."/>
            <person name="De Faria S.M."/>
            <person name="Gross E."/>
            <person name="Dos Reis Junior F.B."/>
            <person name="Simon M."/>
            <person name="Maluk M."/>
            <person name="Odee D.W."/>
            <person name="Kenicer G."/>
            <person name="Young J.P.W."/>
            <person name="Reis V.M."/>
            <person name="Zilli J."/>
            <person name="James E.K."/>
        </authorList>
    </citation>
    <scope>NUCLEOTIDE SEQUENCE [LARGE SCALE GENOMIC DNA]</scope>
    <source>
        <strain evidence="10 11">JPY167</strain>
    </source>
</reference>
<evidence type="ECO:0000259" key="9">
    <source>
        <dbReference type="Pfam" id="PF01052"/>
    </source>
</evidence>
<keyword evidence="4" id="KW-1003">Cell membrane</keyword>
<keyword evidence="10" id="KW-0966">Cell projection</keyword>
<keyword evidence="11" id="KW-1185">Reference proteome</keyword>
<organism evidence="10 11">
    <name type="scientific">Paraburkholderia ferrariae</name>
    <dbReference type="NCBI Taxonomy" id="386056"/>
    <lineage>
        <taxon>Bacteria</taxon>
        <taxon>Pseudomonadati</taxon>
        <taxon>Pseudomonadota</taxon>
        <taxon>Betaproteobacteria</taxon>
        <taxon>Burkholderiales</taxon>
        <taxon>Burkholderiaceae</taxon>
        <taxon>Paraburkholderia</taxon>
    </lineage>
</organism>
<keyword evidence="5" id="KW-0145">Chemotaxis</keyword>
<comment type="similarity">
    <text evidence="2">Belongs to the FliN/MopA/SpaO family.</text>
</comment>
<dbReference type="PANTHER" id="PTHR43484">
    <property type="match status" value="1"/>
</dbReference>
<accession>A0ABU9RMK1</accession>
<evidence type="ECO:0000256" key="4">
    <source>
        <dbReference type="ARBA" id="ARBA00022475"/>
    </source>
</evidence>
<keyword evidence="6" id="KW-0283">Flagellar rotation</keyword>
<keyword evidence="10" id="KW-0282">Flagellum</keyword>
<evidence type="ECO:0000256" key="6">
    <source>
        <dbReference type="ARBA" id="ARBA00022779"/>
    </source>
</evidence>